<proteinExistence type="inferred from homology"/>
<evidence type="ECO:0000256" key="5">
    <source>
        <dbReference type="ARBA" id="ARBA00022723"/>
    </source>
</evidence>
<keyword evidence="13" id="KW-1185">Reference proteome</keyword>
<comment type="catalytic activity">
    <reaction evidence="1">
        <text>inosine + phosphate = alpha-D-ribose 1-phosphate + hypoxanthine</text>
        <dbReference type="Rhea" id="RHEA:27646"/>
        <dbReference type="ChEBI" id="CHEBI:17368"/>
        <dbReference type="ChEBI" id="CHEBI:17596"/>
        <dbReference type="ChEBI" id="CHEBI:43474"/>
        <dbReference type="ChEBI" id="CHEBI:57720"/>
        <dbReference type="EC" id="2.4.2.1"/>
    </reaction>
    <physiologicalReaction direction="left-to-right" evidence="1">
        <dbReference type="Rhea" id="RHEA:27647"/>
    </physiologicalReaction>
</comment>
<reference evidence="12 13" key="1">
    <citation type="submission" date="2020-08" db="EMBL/GenBank/DDBJ databases">
        <title>Sequencing the genomes of 1000 actinobacteria strains.</title>
        <authorList>
            <person name="Klenk H.-P."/>
        </authorList>
    </citation>
    <scope>NUCLEOTIDE SEQUENCE [LARGE SCALE GENOMIC DNA]</scope>
    <source>
        <strain evidence="12 13">DSM 28238</strain>
    </source>
</reference>
<dbReference type="PANTHER" id="PTHR30616">
    <property type="entry name" value="UNCHARACTERIZED PROTEIN YFIH"/>
    <property type="match status" value="1"/>
</dbReference>
<accession>A0A7W5TV24</accession>
<evidence type="ECO:0000256" key="3">
    <source>
        <dbReference type="ARBA" id="ARBA00007353"/>
    </source>
</evidence>
<keyword evidence="4" id="KW-0808">Transferase</keyword>
<evidence type="ECO:0000256" key="4">
    <source>
        <dbReference type="ARBA" id="ARBA00022679"/>
    </source>
</evidence>
<gene>
    <name evidence="12" type="ORF">FHX47_000982</name>
</gene>
<keyword evidence="7" id="KW-0862">Zinc</keyword>
<keyword evidence="8" id="KW-0186">Copper</keyword>
<dbReference type="GO" id="GO:0005507">
    <property type="term" value="F:copper ion binding"/>
    <property type="evidence" value="ECO:0007669"/>
    <property type="project" value="TreeGrafter"/>
</dbReference>
<evidence type="ECO:0000256" key="1">
    <source>
        <dbReference type="ARBA" id="ARBA00000553"/>
    </source>
</evidence>
<evidence type="ECO:0000256" key="11">
    <source>
        <dbReference type="ARBA" id="ARBA00049893"/>
    </source>
</evidence>
<evidence type="ECO:0000256" key="8">
    <source>
        <dbReference type="ARBA" id="ARBA00023008"/>
    </source>
</evidence>
<comment type="catalytic activity">
    <reaction evidence="10">
        <text>adenosine + phosphate = alpha-D-ribose 1-phosphate + adenine</text>
        <dbReference type="Rhea" id="RHEA:27642"/>
        <dbReference type="ChEBI" id="CHEBI:16335"/>
        <dbReference type="ChEBI" id="CHEBI:16708"/>
        <dbReference type="ChEBI" id="CHEBI:43474"/>
        <dbReference type="ChEBI" id="CHEBI:57720"/>
        <dbReference type="EC" id="2.4.2.1"/>
    </reaction>
    <physiologicalReaction direction="left-to-right" evidence="10">
        <dbReference type="Rhea" id="RHEA:27643"/>
    </physiologicalReaction>
</comment>
<dbReference type="GO" id="GO:0017061">
    <property type="term" value="F:S-methyl-5-thioadenosine phosphorylase activity"/>
    <property type="evidence" value="ECO:0007669"/>
    <property type="project" value="UniProtKB-EC"/>
</dbReference>
<dbReference type="InterPro" id="IPR003730">
    <property type="entry name" value="Cu_polyphenol_OxRdtase"/>
</dbReference>
<evidence type="ECO:0000313" key="12">
    <source>
        <dbReference type="EMBL" id="MBB3667389.1"/>
    </source>
</evidence>
<dbReference type="Proteomes" id="UP000547528">
    <property type="component" value="Unassembled WGS sequence"/>
</dbReference>
<dbReference type="SUPFAM" id="SSF64438">
    <property type="entry name" value="CNF1/YfiH-like putative cysteine hydrolases"/>
    <property type="match status" value="1"/>
</dbReference>
<dbReference type="Gene3D" id="3.60.140.10">
    <property type="entry name" value="CNF1/YfiH-like putative cysteine hydrolases"/>
    <property type="match status" value="1"/>
</dbReference>
<evidence type="ECO:0000256" key="2">
    <source>
        <dbReference type="ARBA" id="ARBA00003215"/>
    </source>
</evidence>
<evidence type="ECO:0000313" key="13">
    <source>
        <dbReference type="Proteomes" id="UP000547528"/>
    </source>
</evidence>
<comment type="catalytic activity">
    <reaction evidence="9">
        <text>adenosine + H2O + H(+) = inosine + NH4(+)</text>
        <dbReference type="Rhea" id="RHEA:24408"/>
        <dbReference type="ChEBI" id="CHEBI:15377"/>
        <dbReference type="ChEBI" id="CHEBI:15378"/>
        <dbReference type="ChEBI" id="CHEBI:16335"/>
        <dbReference type="ChEBI" id="CHEBI:17596"/>
        <dbReference type="ChEBI" id="CHEBI:28938"/>
        <dbReference type="EC" id="3.5.4.4"/>
    </reaction>
    <physiologicalReaction direction="left-to-right" evidence="9">
        <dbReference type="Rhea" id="RHEA:24409"/>
    </physiologicalReaction>
</comment>
<dbReference type="RefSeq" id="WP_183357712.1">
    <property type="nucleotide sequence ID" value="NZ_BAABKR010000001.1"/>
</dbReference>
<keyword evidence="5" id="KW-0479">Metal-binding</keyword>
<evidence type="ECO:0008006" key="14">
    <source>
        <dbReference type="Google" id="ProtNLM"/>
    </source>
</evidence>
<evidence type="ECO:0000256" key="9">
    <source>
        <dbReference type="ARBA" id="ARBA00047989"/>
    </source>
</evidence>
<organism evidence="12 13">
    <name type="scientific">Garicola koreensis</name>
    <dbReference type="NCBI Taxonomy" id="1262554"/>
    <lineage>
        <taxon>Bacteria</taxon>
        <taxon>Bacillati</taxon>
        <taxon>Actinomycetota</taxon>
        <taxon>Actinomycetes</taxon>
        <taxon>Micrococcales</taxon>
        <taxon>Micrococcaceae</taxon>
        <taxon>Garicola</taxon>
    </lineage>
</organism>
<dbReference type="EMBL" id="JACIBT010000001">
    <property type="protein sequence ID" value="MBB3667389.1"/>
    <property type="molecule type" value="Genomic_DNA"/>
</dbReference>
<dbReference type="CDD" id="cd16833">
    <property type="entry name" value="YfiH"/>
    <property type="match status" value="1"/>
</dbReference>
<comment type="caution">
    <text evidence="12">The sequence shown here is derived from an EMBL/GenBank/DDBJ whole genome shotgun (WGS) entry which is preliminary data.</text>
</comment>
<dbReference type="AlphaFoldDB" id="A0A7W5TV24"/>
<keyword evidence="6" id="KW-0378">Hydrolase</keyword>
<comment type="similarity">
    <text evidence="3">Belongs to the purine nucleoside phosphorylase YfiH/LACC1 family.</text>
</comment>
<sequence>MTGDVDSPFWWSDSTGDVHVAFTSAEAGNVATHIGDSQAALTNRADLAQHLGAAPRFLDQVHSAEVCDADTAGEAAPTADAWVGTASAPLAVLVADCLPVLFAGIDRDHRPITAAAHAGRQGLLAGVLERTAAAMRARGAQSVTAWIGPGACGGCYEVPADMLEAVAVNRPSIASRTSWGTPALNLRAEARTVLESAGADVVDVPGCTIEDPQLFSHRRSQRTGDPQGRFAGIVWF</sequence>
<dbReference type="InterPro" id="IPR011324">
    <property type="entry name" value="Cytotoxic_necrot_fac-like_cat"/>
</dbReference>
<name>A0A7W5TV24_9MICC</name>
<dbReference type="Pfam" id="PF02578">
    <property type="entry name" value="Cu-oxidase_4"/>
    <property type="match status" value="1"/>
</dbReference>
<evidence type="ECO:0000256" key="6">
    <source>
        <dbReference type="ARBA" id="ARBA00022801"/>
    </source>
</evidence>
<protein>
    <recommendedName>
        <fullName evidence="14">Laccase domain-containing protein</fullName>
    </recommendedName>
</protein>
<comment type="function">
    <text evidence="2">Purine nucleoside enzyme that catalyzes the phosphorolysis of adenosine and inosine nucleosides, yielding D-ribose 1-phosphate and the respective free bases, adenine and hypoxanthine. Also catalyzes the phosphorolysis of S-methyl-5'-thioadenosine into adenine and S-methyl-5-thio-alpha-D-ribose 1-phosphate. Also has adenosine deaminase activity.</text>
</comment>
<evidence type="ECO:0000256" key="10">
    <source>
        <dbReference type="ARBA" id="ARBA00048968"/>
    </source>
</evidence>
<dbReference type="PANTHER" id="PTHR30616:SF2">
    <property type="entry name" value="PURINE NUCLEOSIDE PHOSPHORYLASE LACC1"/>
    <property type="match status" value="1"/>
</dbReference>
<evidence type="ECO:0000256" key="7">
    <source>
        <dbReference type="ARBA" id="ARBA00022833"/>
    </source>
</evidence>
<dbReference type="GO" id="GO:0016787">
    <property type="term" value="F:hydrolase activity"/>
    <property type="evidence" value="ECO:0007669"/>
    <property type="project" value="UniProtKB-KW"/>
</dbReference>
<comment type="catalytic activity">
    <reaction evidence="11">
        <text>S-methyl-5'-thioadenosine + phosphate = 5-(methylsulfanyl)-alpha-D-ribose 1-phosphate + adenine</text>
        <dbReference type="Rhea" id="RHEA:11852"/>
        <dbReference type="ChEBI" id="CHEBI:16708"/>
        <dbReference type="ChEBI" id="CHEBI:17509"/>
        <dbReference type="ChEBI" id="CHEBI:43474"/>
        <dbReference type="ChEBI" id="CHEBI:58533"/>
        <dbReference type="EC" id="2.4.2.28"/>
    </reaction>
    <physiologicalReaction direction="left-to-right" evidence="11">
        <dbReference type="Rhea" id="RHEA:11853"/>
    </physiologicalReaction>
</comment>
<dbReference type="InterPro" id="IPR038371">
    <property type="entry name" value="Cu_polyphenol_OxRdtase_sf"/>
</dbReference>